<proteinExistence type="predicted"/>
<sequence length="33" mass="3223">MALAASEGDDGNELSKSLGASPTEEDREDGGGG</sequence>
<accession>A0A834WCQ1</accession>
<protein>
    <submittedName>
        <fullName evidence="2">Uncharacterized protein</fullName>
    </submittedName>
</protein>
<evidence type="ECO:0000313" key="3">
    <source>
        <dbReference type="Proteomes" id="UP000634136"/>
    </source>
</evidence>
<keyword evidence="3" id="KW-1185">Reference proteome</keyword>
<dbReference type="Proteomes" id="UP000634136">
    <property type="component" value="Unassembled WGS sequence"/>
</dbReference>
<evidence type="ECO:0000313" key="2">
    <source>
        <dbReference type="EMBL" id="KAF7816258.1"/>
    </source>
</evidence>
<feature type="region of interest" description="Disordered" evidence="1">
    <location>
        <begin position="1"/>
        <end position="33"/>
    </location>
</feature>
<dbReference type="AlphaFoldDB" id="A0A834WCQ1"/>
<reference evidence="2" key="1">
    <citation type="submission" date="2020-09" db="EMBL/GenBank/DDBJ databases">
        <title>Genome-Enabled Discovery of Anthraquinone Biosynthesis in Senna tora.</title>
        <authorList>
            <person name="Kang S.-H."/>
            <person name="Pandey R.P."/>
            <person name="Lee C.-M."/>
            <person name="Sim J.-S."/>
            <person name="Jeong J.-T."/>
            <person name="Choi B.-S."/>
            <person name="Jung M."/>
            <person name="Ginzburg D."/>
            <person name="Zhao K."/>
            <person name="Won S.Y."/>
            <person name="Oh T.-J."/>
            <person name="Yu Y."/>
            <person name="Kim N.-H."/>
            <person name="Lee O.R."/>
            <person name="Lee T.-H."/>
            <person name="Bashyal P."/>
            <person name="Kim T.-S."/>
            <person name="Lee W.-H."/>
            <person name="Kawkins C."/>
            <person name="Kim C.-K."/>
            <person name="Kim J.S."/>
            <person name="Ahn B.O."/>
            <person name="Rhee S.Y."/>
            <person name="Sohng J.K."/>
        </authorList>
    </citation>
    <scope>NUCLEOTIDE SEQUENCE</scope>
    <source>
        <tissue evidence="2">Leaf</tissue>
    </source>
</reference>
<gene>
    <name evidence="2" type="ORF">G2W53_030227</name>
</gene>
<comment type="caution">
    <text evidence="2">The sequence shown here is derived from an EMBL/GenBank/DDBJ whole genome shotgun (WGS) entry which is preliminary data.</text>
</comment>
<feature type="compositionally biased region" description="Acidic residues" evidence="1">
    <location>
        <begin position="23"/>
        <end position="33"/>
    </location>
</feature>
<evidence type="ECO:0000256" key="1">
    <source>
        <dbReference type="SAM" id="MobiDB-lite"/>
    </source>
</evidence>
<name>A0A834WCQ1_9FABA</name>
<organism evidence="2 3">
    <name type="scientific">Senna tora</name>
    <dbReference type="NCBI Taxonomy" id="362788"/>
    <lineage>
        <taxon>Eukaryota</taxon>
        <taxon>Viridiplantae</taxon>
        <taxon>Streptophyta</taxon>
        <taxon>Embryophyta</taxon>
        <taxon>Tracheophyta</taxon>
        <taxon>Spermatophyta</taxon>
        <taxon>Magnoliopsida</taxon>
        <taxon>eudicotyledons</taxon>
        <taxon>Gunneridae</taxon>
        <taxon>Pentapetalae</taxon>
        <taxon>rosids</taxon>
        <taxon>fabids</taxon>
        <taxon>Fabales</taxon>
        <taxon>Fabaceae</taxon>
        <taxon>Caesalpinioideae</taxon>
        <taxon>Cassia clade</taxon>
        <taxon>Senna</taxon>
    </lineage>
</organism>
<dbReference type="EMBL" id="JAAIUW010000009">
    <property type="protein sequence ID" value="KAF7816258.1"/>
    <property type="molecule type" value="Genomic_DNA"/>
</dbReference>